<dbReference type="PROSITE" id="PS50928">
    <property type="entry name" value="ABC_TM1"/>
    <property type="match status" value="1"/>
</dbReference>
<dbReference type="AlphaFoldDB" id="A0A5P0ZIY1"/>
<dbReference type="GO" id="GO:0043190">
    <property type="term" value="C:ATP-binding cassette (ABC) transporter complex"/>
    <property type="evidence" value="ECO:0007669"/>
    <property type="project" value="InterPro"/>
</dbReference>
<evidence type="ECO:0000313" key="10">
    <source>
        <dbReference type="EMBL" id="MQS44679.1"/>
    </source>
</evidence>
<evidence type="ECO:0000256" key="1">
    <source>
        <dbReference type="ARBA" id="ARBA00004651"/>
    </source>
</evidence>
<gene>
    <name evidence="11" type="ORF">FHL02_08475</name>
    <name evidence="10" type="ORF">FHL03_04175</name>
</gene>
<keyword evidence="13" id="KW-1185">Reference proteome</keyword>
<evidence type="ECO:0000256" key="7">
    <source>
        <dbReference type="ARBA" id="ARBA00023136"/>
    </source>
</evidence>
<dbReference type="GO" id="GO:0022857">
    <property type="term" value="F:transmembrane transporter activity"/>
    <property type="evidence" value="ECO:0007669"/>
    <property type="project" value="InterPro"/>
</dbReference>
<evidence type="ECO:0000256" key="3">
    <source>
        <dbReference type="ARBA" id="ARBA00022475"/>
    </source>
</evidence>
<feature type="domain" description="ABC transmembrane type-1" evidence="9">
    <location>
        <begin position="20"/>
        <end position="209"/>
    </location>
</feature>
<dbReference type="InterPro" id="IPR043429">
    <property type="entry name" value="ArtM/GltK/GlnP/TcyL/YhdX-like"/>
</dbReference>
<evidence type="ECO:0000259" key="9">
    <source>
        <dbReference type="PROSITE" id="PS50928"/>
    </source>
</evidence>
<reference evidence="10" key="2">
    <citation type="submission" date="2019-05" db="EMBL/GenBank/DDBJ databases">
        <authorList>
            <person name="Schuster J.A."/>
            <person name="Ehrmann M.A."/>
        </authorList>
    </citation>
    <scope>NUCLEOTIDE SEQUENCE</scope>
    <source>
        <strain evidence="10">TMW 1.2098</strain>
    </source>
</reference>
<dbReference type="InterPro" id="IPR000515">
    <property type="entry name" value="MetI-like"/>
</dbReference>
<evidence type="ECO:0000256" key="2">
    <source>
        <dbReference type="ARBA" id="ARBA00022448"/>
    </source>
</evidence>
<keyword evidence="5" id="KW-0029">Amino-acid transport</keyword>
<evidence type="ECO:0000313" key="12">
    <source>
        <dbReference type="Proteomes" id="UP000380386"/>
    </source>
</evidence>
<keyword evidence="4 8" id="KW-0812">Transmembrane</keyword>
<dbReference type="InterPro" id="IPR010065">
    <property type="entry name" value="AA_ABC_transptr_permease_3TM"/>
</dbReference>
<dbReference type="Gene3D" id="1.10.3720.10">
    <property type="entry name" value="MetI-like"/>
    <property type="match status" value="1"/>
</dbReference>
<keyword evidence="3" id="KW-1003">Cell membrane</keyword>
<name>A0A5P0ZIY1_9LACO</name>
<organism evidence="11 12">
    <name type="scientific">Companilactobacillus mishanensis</name>
    <dbReference type="NCBI Taxonomy" id="2486008"/>
    <lineage>
        <taxon>Bacteria</taxon>
        <taxon>Bacillati</taxon>
        <taxon>Bacillota</taxon>
        <taxon>Bacilli</taxon>
        <taxon>Lactobacillales</taxon>
        <taxon>Lactobacillaceae</taxon>
        <taxon>Companilactobacillus</taxon>
    </lineage>
</organism>
<dbReference type="NCBIfam" id="TIGR01726">
    <property type="entry name" value="HEQRo_perm_3TM"/>
    <property type="match status" value="1"/>
</dbReference>
<dbReference type="Pfam" id="PF00528">
    <property type="entry name" value="BPD_transp_1"/>
    <property type="match status" value="1"/>
</dbReference>
<dbReference type="OrthoDB" id="9787841at2"/>
<comment type="caution">
    <text evidence="11">The sequence shown here is derived from an EMBL/GenBank/DDBJ whole genome shotgun (WGS) entry which is preliminary data.</text>
</comment>
<keyword evidence="7 8" id="KW-0472">Membrane</keyword>
<comment type="similarity">
    <text evidence="8">Belongs to the binding-protein-dependent transport system permease family.</text>
</comment>
<proteinExistence type="inferred from homology"/>
<reference evidence="12 13" key="1">
    <citation type="journal article" date="2019" name="Syst. Appl. Microbiol.">
        <title>Polyphasic characterization of two novel Lactobacillus spp. isolated from blown salami packages: Description of Lactobacillus halodurans sp. nov. and Lactobacillus salsicarnum sp. nov.</title>
        <authorList>
            <person name="Schuster J.A."/>
            <person name="Klingl A."/>
            <person name="Vogel R.F."/>
            <person name="Ehrmann M.A."/>
        </authorList>
    </citation>
    <scope>NUCLEOTIDE SEQUENCE [LARGE SCALE GENOMIC DNA]</scope>
    <source>
        <strain evidence="10 13">TMW 1.2098</strain>
        <strain evidence="11 12">TMW 1.2118</strain>
    </source>
</reference>
<dbReference type="PANTHER" id="PTHR30614:SF41">
    <property type="entry name" value="INNER MEMBRANE AMINO-ACID ABC TRANSPORTER PERMEASE PROTEIN YHDY"/>
    <property type="match status" value="1"/>
</dbReference>
<feature type="transmembrane region" description="Helical" evidence="8">
    <location>
        <begin position="20"/>
        <end position="43"/>
    </location>
</feature>
<keyword evidence="6 8" id="KW-1133">Transmembrane helix</keyword>
<dbReference type="PANTHER" id="PTHR30614">
    <property type="entry name" value="MEMBRANE COMPONENT OF AMINO ACID ABC TRANSPORTER"/>
    <property type="match status" value="1"/>
</dbReference>
<dbReference type="FunFam" id="1.10.3720.10:FF:000033">
    <property type="entry name" value="Polar amino acid ABC transporter permease"/>
    <property type="match status" value="1"/>
</dbReference>
<protein>
    <submittedName>
        <fullName evidence="11">Amino acid ABC transporter permease</fullName>
    </submittedName>
</protein>
<dbReference type="EMBL" id="VDFN01000002">
    <property type="protein sequence ID" value="MQS44679.1"/>
    <property type="molecule type" value="Genomic_DNA"/>
</dbReference>
<dbReference type="GO" id="GO:0006865">
    <property type="term" value="P:amino acid transport"/>
    <property type="evidence" value="ECO:0007669"/>
    <property type="project" value="UniProtKB-KW"/>
</dbReference>
<evidence type="ECO:0000313" key="11">
    <source>
        <dbReference type="EMBL" id="MQS53053.1"/>
    </source>
</evidence>
<evidence type="ECO:0000256" key="6">
    <source>
        <dbReference type="ARBA" id="ARBA00022989"/>
    </source>
</evidence>
<dbReference type="CDD" id="cd06261">
    <property type="entry name" value="TM_PBP2"/>
    <property type="match status" value="1"/>
</dbReference>
<dbReference type="Proteomes" id="UP000436655">
    <property type="component" value="Unassembled WGS sequence"/>
</dbReference>
<dbReference type="EMBL" id="VDFM01000011">
    <property type="protein sequence ID" value="MQS53053.1"/>
    <property type="molecule type" value="Genomic_DNA"/>
</dbReference>
<dbReference type="Proteomes" id="UP000380386">
    <property type="component" value="Unassembled WGS sequence"/>
</dbReference>
<keyword evidence="2 8" id="KW-0813">Transport</keyword>
<feature type="transmembrane region" description="Helical" evidence="8">
    <location>
        <begin position="55"/>
        <end position="77"/>
    </location>
</feature>
<evidence type="ECO:0000256" key="5">
    <source>
        <dbReference type="ARBA" id="ARBA00022970"/>
    </source>
</evidence>
<dbReference type="RefSeq" id="WP_125704728.1">
    <property type="nucleotide sequence ID" value="NZ_JBHTOO010000002.1"/>
</dbReference>
<sequence length="217" mass="24256">MQNWIDAYSAVNLKFLLQGLWVTVEISIISVVFSMIIGSILGIIRYTKIPYFSKIVGFIIDVIRNLPLLLIIFFVYFGLPAFGFKPDTIPAAILAMTVFESMMVAEIIRSGILAVDVGQMEAARAVGMKYTQAMWHIVLPQAYKKMIPALVSQLISLIKDTSLATIIVVPELMQHAQVIYGQNANYIVPMYLALAILYFIVCYALSVVSKIIDRRLA</sequence>
<evidence type="ECO:0000313" key="13">
    <source>
        <dbReference type="Proteomes" id="UP000436655"/>
    </source>
</evidence>
<accession>A0A5P0ZIY1</accession>
<dbReference type="SUPFAM" id="SSF161098">
    <property type="entry name" value="MetI-like"/>
    <property type="match status" value="1"/>
</dbReference>
<dbReference type="InterPro" id="IPR035906">
    <property type="entry name" value="MetI-like_sf"/>
</dbReference>
<feature type="transmembrane region" description="Helical" evidence="8">
    <location>
        <begin position="190"/>
        <end position="212"/>
    </location>
</feature>
<evidence type="ECO:0000256" key="4">
    <source>
        <dbReference type="ARBA" id="ARBA00022692"/>
    </source>
</evidence>
<evidence type="ECO:0000256" key="8">
    <source>
        <dbReference type="RuleBase" id="RU363032"/>
    </source>
</evidence>
<comment type="subcellular location">
    <subcellularLocation>
        <location evidence="1 8">Cell membrane</location>
        <topology evidence="1 8">Multi-pass membrane protein</topology>
    </subcellularLocation>
</comment>